<keyword evidence="4" id="KW-0106">Calcium</keyword>
<sequence>MRLRRPWLGLVLPLSVLVFTASACGGGGDEDGSSTTSGEGGSSPVDDTDTDGDGIPDVVEGAPNLDTDGDGTPDYLDLDSDDDGIPDAVEAGPNPKRPADSDSDGAPDFQDLDSDNNGIDDAIEAGPNPETPVDTDGNGTGDYADIDNDGDGIGDVVEIVGAEADCDGNGLEDPPHSASSPKDCNADGTPDYMSTDTDGDGISDVVEGTVDTDYDGFLDRYDLDSDNDTIPDSVEGDGDADGDGIPNFRDPDSDDDGIPDWREAELGTDPYSSDSDGDGVSDLVEVAAGTNPLDATDNPRSRGDFVFVVPYQAPTDPPEDTLKFRTSIQYADVYFAFDITGSMSQELTAMRNANTGVPAIVNQLRCASSSTSCGVDSDCGTGEVCFNNACITDPLLGDGCIPDLWTGVGRWSDLNTYRNLLSLQSNPVTTANAIPTTGSGADEAPFQPPHCIANPALCPNISAATMNCAGQGVGCPGFRQDAVRIYVQVTDADNQCSGSQCGSFTAASAGQALQNAGIKFVSLYGTDDDSGNAGTPFTVARDIGIASGTVDQNGNPFVYLAVDAAVVTNAVTALRSIARGSPLNVTIQAEDELSDAVNALQFIDYLEVNVSGMNGCSDVSQVIDTNGDTYNDAFPTLLPGIPVCWDLHPVLQNTTVQPTDEPQIYKAKLTVSGDGSPLDFRDVYFLIPPKKAVIPPPQ</sequence>
<name>A0A0K1EDJ9_CHOCO</name>
<comment type="subcellular location">
    <subcellularLocation>
        <location evidence="1">Secreted</location>
    </subcellularLocation>
</comment>
<dbReference type="Proteomes" id="UP000067626">
    <property type="component" value="Chromosome"/>
</dbReference>
<organism evidence="7 8">
    <name type="scientific">Chondromyces crocatus</name>
    <dbReference type="NCBI Taxonomy" id="52"/>
    <lineage>
        <taxon>Bacteria</taxon>
        <taxon>Pseudomonadati</taxon>
        <taxon>Myxococcota</taxon>
        <taxon>Polyangia</taxon>
        <taxon>Polyangiales</taxon>
        <taxon>Polyangiaceae</taxon>
        <taxon>Chondromyces</taxon>
    </lineage>
</organism>
<protein>
    <recommendedName>
        <fullName evidence="9">VWFA domain-containing protein</fullName>
    </recommendedName>
</protein>
<keyword evidence="8" id="KW-1185">Reference proteome</keyword>
<evidence type="ECO:0000256" key="1">
    <source>
        <dbReference type="ARBA" id="ARBA00004613"/>
    </source>
</evidence>
<dbReference type="PROSITE" id="PS51257">
    <property type="entry name" value="PROKAR_LIPOPROTEIN"/>
    <property type="match status" value="1"/>
</dbReference>
<dbReference type="PATRIC" id="fig|52.7.peg.3402"/>
<evidence type="ECO:0000313" key="7">
    <source>
        <dbReference type="EMBL" id="AKT38951.1"/>
    </source>
</evidence>
<feature type="signal peptide" evidence="6">
    <location>
        <begin position="1"/>
        <end position="23"/>
    </location>
</feature>
<dbReference type="Gene3D" id="4.10.1080.10">
    <property type="entry name" value="TSP type-3 repeat"/>
    <property type="match status" value="2"/>
</dbReference>
<dbReference type="PANTHER" id="PTHR10199:SF100">
    <property type="entry name" value="THROMBOSPONDIN, ISOFORM A"/>
    <property type="match status" value="1"/>
</dbReference>
<dbReference type="PANTHER" id="PTHR10199">
    <property type="entry name" value="THROMBOSPONDIN"/>
    <property type="match status" value="1"/>
</dbReference>
<proteinExistence type="predicted"/>
<feature type="chain" id="PRO_5005459284" description="VWFA domain-containing protein" evidence="6">
    <location>
        <begin position="24"/>
        <end position="698"/>
    </location>
</feature>
<dbReference type="InterPro" id="IPR059100">
    <property type="entry name" value="TSP3_bac"/>
</dbReference>
<dbReference type="KEGG" id="ccro:CMC5_030980"/>
<evidence type="ECO:0000256" key="6">
    <source>
        <dbReference type="SAM" id="SignalP"/>
    </source>
</evidence>
<feature type="compositionally biased region" description="Acidic residues" evidence="5">
    <location>
        <begin position="101"/>
        <end position="114"/>
    </location>
</feature>
<evidence type="ECO:0000256" key="5">
    <source>
        <dbReference type="SAM" id="MobiDB-lite"/>
    </source>
</evidence>
<dbReference type="AlphaFoldDB" id="A0A0K1EDJ9"/>
<dbReference type="SUPFAM" id="SSF103647">
    <property type="entry name" value="TSP type-3 repeat"/>
    <property type="match status" value="3"/>
</dbReference>
<evidence type="ECO:0000256" key="3">
    <source>
        <dbReference type="ARBA" id="ARBA00022729"/>
    </source>
</evidence>
<keyword evidence="3 6" id="KW-0732">Signal</keyword>
<keyword evidence="2" id="KW-0964">Secreted</keyword>
<dbReference type="GO" id="GO:0005509">
    <property type="term" value="F:calcium ion binding"/>
    <property type="evidence" value="ECO:0007669"/>
    <property type="project" value="InterPro"/>
</dbReference>
<dbReference type="STRING" id="52.CMC5_030980"/>
<dbReference type="EMBL" id="CP012159">
    <property type="protein sequence ID" value="AKT38951.1"/>
    <property type="molecule type" value="Genomic_DNA"/>
</dbReference>
<dbReference type="InterPro" id="IPR028974">
    <property type="entry name" value="TSP_type-3_rpt"/>
</dbReference>
<evidence type="ECO:0000256" key="2">
    <source>
        <dbReference type="ARBA" id="ARBA00022525"/>
    </source>
</evidence>
<dbReference type="Pfam" id="PF18884">
    <property type="entry name" value="TSP3_bac"/>
    <property type="match status" value="3"/>
</dbReference>
<feature type="compositionally biased region" description="Acidic residues" evidence="5">
    <location>
        <begin position="224"/>
        <end position="242"/>
    </location>
</feature>
<evidence type="ECO:0008006" key="9">
    <source>
        <dbReference type="Google" id="ProtNLM"/>
    </source>
</evidence>
<evidence type="ECO:0000256" key="4">
    <source>
        <dbReference type="ARBA" id="ARBA00022837"/>
    </source>
</evidence>
<accession>A0A0K1EDJ9</accession>
<gene>
    <name evidence="7" type="ORF">CMC5_030980</name>
</gene>
<feature type="compositionally biased region" description="Acidic residues" evidence="5">
    <location>
        <begin position="67"/>
        <end position="85"/>
    </location>
</feature>
<feature type="compositionally biased region" description="Low complexity" evidence="5">
    <location>
        <begin position="33"/>
        <end position="45"/>
    </location>
</feature>
<feature type="region of interest" description="Disordered" evidence="5">
    <location>
        <begin position="25"/>
        <end position="281"/>
    </location>
</feature>
<evidence type="ECO:0000313" key="8">
    <source>
        <dbReference type="Proteomes" id="UP000067626"/>
    </source>
</evidence>
<feature type="compositionally biased region" description="Low complexity" evidence="5">
    <location>
        <begin position="272"/>
        <end position="281"/>
    </location>
</feature>
<reference evidence="7 8" key="1">
    <citation type="submission" date="2015-07" db="EMBL/GenBank/DDBJ databases">
        <title>Genome analysis of myxobacterium Chondromyces crocatus Cm c5 reveals a high potential for natural compound synthesis and the genetic basis for the loss of fruiting body formation.</title>
        <authorList>
            <person name="Zaburannyi N."/>
            <person name="Bunk B."/>
            <person name="Maier J."/>
            <person name="Overmann J."/>
            <person name="Mueller R."/>
        </authorList>
    </citation>
    <scope>NUCLEOTIDE SEQUENCE [LARGE SCALE GENOMIC DNA]</scope>
    <source>
        <strain evidence="7 8">Cm c5</strain>
    </source>
</reference>